<dbReference type="Proteomes" id="UP000694621">
    <property type="component" value="Unplaced"/>
</dbReference>
<feature type="compositionally biased region" description="Low complexity" evidence="2">
    <location>
        <begin position="39"/>
        <end position="53"/>
    </location>
</feature>
<dbReference type="SMART" id="SM00698">
    <property type="entry name" value="MORN"/>
    <property type="match status" value="3"/>
</dbReference>
<dbReference type="InterPro" id="IPR003409">
    <property type="entry name" value="MORN"/>
</dbReference>
<dbReference type="CTD" id="729967"/>
<dbReference type="Pfam" id="PF02493">
    <property type="entry name" value="MORN"/>
    <property type="match status" value="3"/>
</dbReference>
<dbReference type="KEGG" id="amex:103022648"/>
<dbReference type="PANTHER" id="PTHR46917">
    <property type="entry name" value="MORN REPEAT-CONTAINING PROTEIN 2"/>
    <property type="match status" value="1"/>
</dbReference>
<dbReference type="EMBL" id="JAICCE010000014">
    <property type="protein sequence ID" value="KAG9268404.1"/>
    <property type="molecule type" value="Genomic_DNA"/>
</dbReference>
<gene>
    <name evidence="4" type="primary">morn2</name>
    <name evidence="3" type="ORF">AMEX_G17378</name>
</gene>
<organism evidence="4 5">
    <name type="scientific">Astyanax mexicanus</name>
    <name type="common">Blind cave fish</name>
    <name type="synonym">Astyanax fasciatus mexicanus</name>
    <dbReference type="NCBI Taxonomy" id="7994"/>
    <lineage>
        <taxon>Eukaryota</taxon>
        <taxon>Metazoa</taxon>
        <taxon>Chordata</taxon>
        <taxon>Craniata</taxon>
        <taxon>Vertebrata</taxon>
        <taxon>Euteleostomi</taxon>
        <taxon>Actinopterygii</taxon>
        <taxon>Neopterygii</taxon>
        <taxon>Teleostei</taxon>
        <taxon>Ostariophysi</taxon>
        <taxon>Characiformes</taxon>
        <taxon>Characoidei</taxon>
        <taxon>Acestrorhamphidae</taxon>
        <taxon>Acestrorhamphinae</taxon>
        <taxon>Astyanax</taxon>
    </lineage>
</organism>
<accession>A0A8B9KAP6</accession>
<evidence type="ECO:0000256" key="2">
    <source>
        <dbReference type="SAM" id="MobiDB-lite"/>
    </source>
</evidence>
<proteinExistence type="predicted"/>
<keyword evidence="1" id="KW-0677">Repeat</keyword>
<sequence length="138" mass="15259">MSDECEQSELLKISYIFPNGDTYEGECCHTPEGVMMRQGTGTQISSSGTTYSGEWSNDKMNGRGTLSHPSGAVYEGQFRENMYHGRGTYSFPDGTTYSGNFNNNRFEGEGEFTDAEGHVWAGSFHRKAAPGLKLKLNM</sequence>
<dbReference type="Gene3D" id="2.20.110.10">
    <property type="entry name" value="Histone H3 K4-specific methyltransferase SET7/9 N-terminal domain"/>
    <property type="match status" value="2"/>
</dbReference>
<evidence type="ECO:0000313" key="5">
    <source>
        <dbReference type="Proteomes" id="UP000694621"/>
    </source>
</evidence>
<protein>
    <submittedName>
        <fullName evidence="3">MORN repeat-containing protein 2 isoform X1</fullName>
    </submittedName>
</protein>
<dbReference type="InterPro" id="IPR052849">
    <property type="entry name" value="MORN_repeat_protein"/>
</dbReference>
<dbReference type="RefSeq" id="XP_022528459.2">
    <property type="nucleotide sequence ID" value="XM_022672738.2"/>
</dbReference>
<evidence type="ECO:0000313" key="4">
    <source>
        <dbReference type="Ensembl" id="ENSAMXP00005032535.1"/>
    </source>
</evidence>
<dbReference type="GeneID" id="103022648"/>
<feature type="region of interest" description="Disordered" evidence="2">
    <location>
        <begin position="38"/>
        <end position="71"/>
    </location>
</feature>
<evidence type="ECO:0000256" key="1">
    <source>
        <dbReference type="ARBA" id="ARBA00022737"/>
    </source>
</evidence>
<dbReference type="AlphaFoldDB" id="A0A8B9KAP6"/>
<dbReference type="Ensembl" id="ENSAMXT00005035566.1">
    <property type="protein sequence ID" value="ENSAMXP00005032535.1"/>
    <property type="gene ID" value="ENSAMXG00005015848.1"/>
</dbReference>
<dbReference type="SUPFAM" id="SSF82185">
    <property type="entry name" value="Histone H3 K4-specific methyltransferase SET7/9 N-terminal domain"/>
    <property type="match status" value="1"/>
</dbReference>
<evidence type="ECO:0000313" key="3">
    <source>
        <dbReference type="EMBL" id="KAG9268404.1"/>
    </source>
</evidence>
<reference evidence="4" key="2">
    <citation type="submission" date="2025-05" db="UniProtKB">
        <authorList>
            <consortium name="Ensembl"/>
        </authorList>
    </citation>
    <scope>IDENTIFICATION</scope>
</reference>
<dbReference type="PANTHER" id="PTHR46917:SF1">
    <property type="entry name" value="MORN REPEAT-CONTAINING PROTEIN 2"/>
    <property type="match status" value="1"/>
</dbReference>
<reference evidence="3 6" key="1">
    <citation type="submission" date="2021-07" db="EMBL/GenBank/DDBJ databases">
        <authorList>
            <person name="Imarazene B."/>
            <person name="Zahm M."/>
            <person name="Klopp C."/>
            <person name="Cabau C."/>
            <person name="Beille S."/>
            <person name="Jouanno E."/>
            <person name="Castinel A."/>
            <person name="Lluch J."/>
            <person name="Gil L."/>
            <person name="Kuchtly C."/>
            <person name="Lopez Roques C."/>
            <person name="Donnadieu C."/>
            <person name="Parrinello H."/>
            <person name="Journot L."/>
            <person name="Du K."/>
            <person name="Schartl M."/>
            <person name="Retaux S."/>
            <person name="Guiguen Y."/>
        </authorList>
    </citation>
    <scope>NUCLEOTIDE SEQUENCE [LARGE SCALE GENOMIC DNA]</scope>
    <source>
        <strain evidence="3">Pach_M1</strain>
        <tissue evidence="3">Testis</tissue>
    </source>
</reference>
<dbReference type="Proteomes" id="UP000752171">
    <property type="component" value="Unassembled WGS sequence"/>
</dbReference>
<dbReference type="OMA" id="MEGDGQF"/>
<name>A0A8B9KAP6_ASTMX</name>
<evidence type="ECO:0000313" key="6">
    <source>
        <dbReference type="Proteomes" id="UP000752171"/>
    </source>
</evidence>